<reference evidence="3 4" key="1">
    <citation type="submission" date="2020-04" db="EMBL/GenBank/DDBJ databases">
        <title>Vibrio sp. SM6, a novel species isolated from seawater.</title>
        <authorList>
            <person name="Wang X."/>
        </authorList>
    </citation>
    <scope>NUCLEOTIDE SEQUENCE [LARGE SCALE GENOMIC DNA]</scope>
    <source>
        <strain evidence="3 4">SM6</strain>
    </source>
</reference>
<evidence type="ECO:0000313" key="4">
    <source>
        <dbReference type="Proteomes" id="UP000535589"/>
    </source>
</evidence>
<sequence length="307" mass="32375">MKLTSLYRPILLTTALASSFFSMANESPARIISAGSTVTELLFALGAKESVVAVDLTSRHYLPKDGVDTLAGNDPLAKQSAAQSNLTIPVLGYHRQLAAEGLLALSPTHLIGSPDMAPDTTLNLLRSAGVEVTMLPSGNTVSDFEKRVDALANLTGKQQEGAQIKASVTTQMQALAENTPIKKPKVLFVMMSDGRPITVAGDQTTVSTVIELAGGINPAAKHTTSYKPLSVESIVEMQPDFILVSDRTLDQNEGFDGVLKQHPLLAATPAVKNGRVIAISGYAIVGGFGLASLELAHSLNDQFNVVN</sequence>
<evidence type="ECO:0000259" key="2">
    <source>
        <dbReference type="PROSITE" id="PS50983"/>
    </source>
</evidence>
<dbReference type="AlphaFoldDB" id="A0A7X8TQZ7"/>
<dbReference type="RefSeq" id="WP_168836467.1">
    <property type="nucleotide sequence ID" value="NZ_JABAIK010000009.1"/>
</dbReference>
<evidence type="ECO:0000313" key="3">
    <source>
        <dbReference type="EMBL" id="NLS13377.1"/>
    </source>
</evidence>
<feature type="domain" description="Fe/B12 periplasmic-binding" evidence="2">
    <location>
        <begin position="30"/>
        <end position="307"/>
    </location>
</feature>
<name>A0A7X8TQZ7_9VIBR</name>
<dbReference type="Proteomes" id="UP000535589">
    <property type="component" value="Unassembled WGS sequence"/>
</dbReference>
<keyword evidence="1" id="KW-0732">Signal</keyword>
<dbReference type="PANTHER" id="PTHR30535:SF4">
    <property type="entry name" value="HEMIN-BINDING PERIPLASMIC PROTEIN HMUT"/>
    <property type="match status" value="1"/>
</dbReference>
<organism evidence="3 4">
    <name type="scientific">Vibrio agarilyticus</name>
    <dbReference type="NCBI Taxonomy" id="2726741"/>
    <lineage>
        <taxon>Bacteria</taxon>
        <taxon>Pseudomonadati</taxon>
        <taxon>Pseudomonadota</taxon>
        <taxon>Gammaproteobacteria</taxon>
        <taxon>Vibrionales</taxon>
        <taxon>Vibrionaceae</taxon>
        <taxon>Vibrio</taxon>
    </lineage>
</organism>
<dbReference type="EMBL" id="JABAIK010000009">
    <property type="protein sequence ID" value="NLS13377.1"/>
    <property type="molecule type" value="Genomic_DNA"/>
</dbReference>
<comment type="caution">
    <text evidence="3">The sequence shown here is derived from an EMBL/GenBank/DDBJ whole genome shotgun (WGS) entry which is preliminary data.</text>
</comment>
<protein>
    <submittedName>
        <fullName evidence="3">ABC transporter substrate-binding protein</fullName>
    </submittedName>
</protein>
<dbReference type="InterPro" id="IPR002491">
    <property type="entry name" value="ABC_transptr_periplasmic_BD"/>
</dbReference>
<feature type="chain" id="PRO_5030921071" evidence="1">
    <location>
        <begin position="25"/>
        <end position="307"/>
    </location>
</feature>
<keyword evidence="4" id="KW-1185">Reference proteome</keyword>
<dbReference type="SUPFAM" id="SSF53807">
    <property type="entry name" value="Helical backbone' metal receptor"/>
    <property type="match status" value="1"/>
</dbReference>
<dbReference type="Pfam" id="PF01497">
    <property type="entry name" value="Peripla_BP_2"/>
    <property type="match status" value="1"/>
</dbReference>
<feature type="signal peptide" evidence="1">
    <location>
        <begin position="1"/>
        <end position="24"/>
    </location>
</feature>
<dbReference type="PANTHER" id="PTHR30535">
    <property type="entry name" value="VITAMIN B12-BINDING PROTEIN"/>
    <property type="match status" value="1"/>
</dbReference>
<dbReference type="InterPro" id="IPR050902">
    <property type="entry name" value="ABC_Transporter_SBP"/>
</dbReference>
<accession>A0A7X8TQZ7</accession>
<dbReference type="Gene3D" id="3.40.50.1980">
    <property type="entry name" value="Nitrogenase molybdenum iron protein domain"/>
    <property type="match status" value="2"/>
</dbReference>
<proteinExistence type="predicted"/>
<gene>
    <name evidence="3" type="ORF">HGP28_10780</name>
</gene>
<dbReference type="PROSITE" id="PS50983">
    <property type="entry name" value="FE_B12_PBP"/>
    <property type="match status" value="1"/>
</dbReference>
<evidence type="ECO:0000256" key="1">
    <source>
        <dbReference type="SAM" id="SignalP"/>
    </source>
</evidence>